<dbReference type="Proteomes" id="UP000004162">
    <property type="component" value="Unassembled WGS sequence"/>
</dbReference>
<evidence type="ECO:0008006" key="4">
    <source>
        <dbReference type="Google" id="ProtNLM"/>
    </source>
</evidence>
<evidence type="ECO:0000313" key="3">
    <source>
        <dbReference type="Proteomes" id="UP000004162"/>
    </source>
</evidence>
<reference evidence="2 3" key="1">
    <citation type="submission" date="2006-07" db="EMBL/GenBank/DDBJ databases">
        <title>Annotation of the draft genome assembly of Chlorobium ferroxidans DSM 13031.</title>
        <authorList>
            <consortium name="US DOE Joint Genome Institute (JGI-ORNL)"/>
            <person name="Larimer F."/>
            <person name="Land M."/>
            <person name="Hauser L."/>
        </authorList>
    </citation>
    <scope>NUCLEOTIDE SEQUENCE [LARGE SCALE GENOMIC DNA]</scope>
    <source>
        <strain evidence="2 3">DSM 13031</strain>
    </source>
</reference>
<proteinExistence type="predicted"/>
<protein>
    <recommendedName>
        <fullName evidence="4">Pili assembly chaperone N-terminal domain-containing protein</fullName>
    </recommendedName>
</protein>
<dbReference type="InterPro" id="IPR013783">
    <property type="entry name" value="Ig-like_fold"/>
</dbReference>
<dbReference type="OrthoDB" id="6658153at2"/>
<name>Q0YTJ1_9CHLB</name>
<organism evidence="2 3">
    <name type="scientific">Chlorobium ferrooxidans DSM 13031</name>
    <dbReference type="NCBI Taxonomy" id="377431"/>
    <lineage>
        <taxon>Bacteria</taxon>
        <taxon>Pseudomonadati</taxon>
        <taxon>Chlorobiota</taxon>
        <taxon>Chlorobiia</taxon>
        <taxon>Chlorobiales</taxon>
        <taxon>Chlorobiaceae</taxon>
        <taxon>Chlorobium/Pelodictyon group</taxon>
        <taxon>Chlorobium</taxon>
    </lineage>
</organism>
<keyword evidence="3" id="KW-1185">Reference proteome</keyword>
<comment type="caution">
    <text evidence="2">The sequence shown here is derived from an EMBL/GenBank/DDBJ whole genome shotgun (WGS) entry which is preliminary data.</text>
</comment>
<dbReference type="RefSeq" id="WP_006365694.1">
    <property type="nucleotide sequence ID" value="NZ_AASE01000003.1"/>
</dbReference>
<dbReference type="Gene3D" id="2.60.40.10">
    <property type="entry name" value="Immunoglobulins"/>
    <property type="match status" value="1"/>
</dbReference>
<feature type="chain" id="PRO_5004179378" description="Pili assembly chaperone N-terminal domain-containing protein" evidence="1">
    <location>
        <begin position="24"/>
        <end position="274"/>
    </location>
</feature>
<reference evidence="2 3" key="2">
    <citation type="submission" date="2006-07" db="EMBL/GenBank/DDBJ databases">
        <title>Sequencing of the draft genome and assembly of Chlorobium ferroxidans DSM 13031.</title>
        <authorList>
            <consortium name="US DOE Joint Genome Institute (JGI-PGF)"/>
            <person name="Copeland A."/>
            <person name="Lucas S."/>
            <person name="Lapidus A."/>
            <person name="Barry K."/>
            <person name="Glavina del Rio T."/>
            <person name="Dalin E."/>
            <person name="Tice H."/>
            <person name="Bruce D."/>
            <person name="Pitluck S."/>
            <person name="Richardson P."/>
        </authorList>
    </citation>
    <scope>NUCLEOTIDE SEQUENCE [LARGE SCALE GENOMIC DNA]</scope>
    <source>
        <strain evidence="2 3">DSM 13031</strain>
    </source>
</reference>
<dbReference type="InterPro" id="IPR008962">
    <property type="entry name" value="PapD-like_sf"/>
</dbReference>
<gene>
    <name evidence="2" type="ORF">CferDRAFT_1569</name>
</gene>
<keyword evidence="1" id="KW-0732">Signal</keyword>
<sequence>MKRIVTLTLLLLLSVFQWGTLFAEDPPGQVAVSPAMFELNIGSKPVNESIRIKNLKKNPVTLKVEVYNWTLDEQNKLKILPPDSQSLDQWMIINPVSFTIDPGNEQVIRFSIRPRTLPNPGEHRAVIYFAEQLSPTNPGGVEILFKLGVGVYGYAEKIQRAASLQGVSLDRASGTLKVDIQNSGNVHTRLKGEYALWKKDGFPGFKSIGSYTNWPRDKKRPEWFLGSGSMNNTPVLAGQRRTITTKFDPPDKNTGYIITVSGTIDGKKIEKILQ</sequence>
<evidence type="ECO:0000256" key="1">
    <source>
        <dbReference type="SAM" id="SignalP"/>
    </source>
</evidence>
<feature type="signal peptide" evidence="1">
    <location>
        <begin position="1"/>
        <end position="23"/>
    </location>
</feature>
<dbReference type="AlphaFoldDB" id="Q0YTJ1"/>
<dbReference type="EMBL" id="AASE01000003">
    <property type="protein sequence ID" value="EAT59562.1"/>
    <property type="molecule type" value="Genomic_DNA"/>
</dbReference>
<accession>Q0YTJ1</accession>
<evidence type="ECO:0000313" key="2">
    <source>
        <dbReference type="EMBL" id="EAT59562.1"/>
    </source>
</evidence>
<dbReference type="SUPFAM" id="SSF49354">
    <property type="entry name" value="PapD-like"/>
    <property type="match status" value="1"/>
</dbReference>